<organism evidence="3">
    <name type="scientific">Aphanothece halophytica</name>
    <dbReference type="NCBI Taxonomy" id="72020"/>
    <lineage>
        <taxon>Bacteria</taxon>
        <taxon>Bacillati</taxon>
        <taxon>Cyanobacteriota</taxon>
        <taxon>Cyanophyceae</taxon>
        <taxon>Oscillatoriophycideae</taxon>
        <taxon>Chroococcales</taxon>
        <taxon>Aphanothecaceae</taxon>
        <taxon>Aphanothece</taxon>
    </lineage>
</organism>
<dbReference type="PANTHER" id="PTHR42834:SF1">
    <property type="entry name" value="ENDONUCLEASE_EXONUCLEASE_PHOSPHATASE FAMILY PROTEIN (AFU_ORTHOLOGUE AFUA_3G09210)"/>
    <property type="match status" value="1"/>
</dbReference>
<dbReference type="PANTHER" id="PTHR42834">
    <property type="entry name" value="ENDONUCLEASE/EXONUCLEASE/PHOSPHATASE FAMILY PROTEIN (AFU_ORTHOLOGUE AFUA_3G09210)"/>
    <property type="match status" value="1"/>
</dbReference>
<feature type="domain" description="Choice-of-anchor I" evidence="2">
    <location>
        <begin position="813"/>
        <end position="1331"/>
    </location>
</feature>
<evidence type="ECO:0000313" key="3">
    <source>
        <dbReference type="EMBL" id="BAK26810.1"/>
    </source>
</evidence>
<dbReference type="InterPro" id="IPR013783">
    <property type="entry name" value="Ig-like_fold"/>
</dbReference>
<accession>F5HRA6</accession>
<dbReference type="SUPFAM" id="SSF56219">
    <property type="entry name" value="DNase I-like"/>
    <property type="match status" value="1"/>
</dbReference>
<dbReference type="Gene3D" id="2.60.40.10">
    <property type="entry name" value="Immunoglobulins"/>
    <property type="match status" value="1"/>
</dbReference>
<feature type="domain" description="Endonuclease/exonuclease/phosphatase" evidence="1">
    <location>
        <begin position="469"/>
        <end position="781"/>
    </location>
</feature>
<dbReference type="Gene3D" id="2.130.10.10">
    <property type="entry name" value="YVTN repeat-like/Quinoprotein amine dehydrogenase"/>
    <property type="match status" value="1"/>
</dbReference>
<dbReference type="Pfam" id="PF22494">
    <property type="entry name" value="choice_anch_I"/>
    <property type="match status" value="1"/>
</dbReference>
<dbReference type="CDD" id="cd04486">
    <property type="entry name" value="YhcR_OBF_like"/>
    <property type="match status" value="1"/>
</dbReference>
<protein>
    <submittedName>
        <fullName evidence="3">Alkaline phosphatase A2</fullName>
    </submittedName>
</protein>
<dbReference type="InterPro" id="IPR015943">
    <property type="entry name" value="WD40/YVTN_repeat-like_dom_sf"/>
</dbReference>
<dbReference type="InterPro" id="IPR036691">
    <property type="entry name" value="Endo/exonu/phosph_ase_sf"/>
</dbReference>
<dbReference type="InterPro" id="IPR010221">
    <property type="entry name" value="VCBS_dom"/>
</dbReference>
<dbReference type="EMBL" id="AB602345">
    <property type="protein sequence ID" value="BAK26810.1"/>
    <property type="molecule type" value="Genomic_DNA"/>
</dbReference>
<dbReference type="Pfam" id="PF17963">
    <property type="entry name" value="Big_9"/>
    <property type="match status" value="1"/>
</dbReference>
<dbReference type="NCBIfam" id="TIGR01965">
    <property type="entry name" value="VCBS_repeat"/>
    <property type="match status" value="1"/>
</dbReference>
<reference evidence="3" key="1">
    <citation type="journal article" date="2011" name="Appl. Environ. Microbiol.">
        <title>An Alkaline Phosphatase/Phosphodiesterase, PhoD, Induced by Salt Stress and Secreted Out of the Cells of Aphanothece halophytica, a Halotolerant Cyanobacterium.</title>
        <authorList>
            <person name="Kageyama H."/>
            <person name="Tripathi K."/>
            <person name="Rai A.K."/>
            <person name="Cha-um S."/>
            <person name="Waditee-Sirisattha R."/>
            <person name="Takabe T."/>
        </authorList>
    </citation>
    <scope>NUCLEOTIDE SEQUENCE</scope>
</reference>
<evidence type="ECO:0000259" key="1">
    <source>
        <dbReference type="Pfam" id="PF03372"/>
    </source>
</evidence>
<dbReference type="CDD" id="cd10283">
    <property type="entry name" value="MnuA_DNase1-like"/>
    <property type="match status" value="1"/>
</dbReference>
<dbReference type="Pfam" id="PF03372">
    <property type="entry name" value="Exo_endo_phos"/>
    <property type="match status" value="1"/>
</dbReference>
<evidence type="ECO:0000259" key="2">
    <source>
        <dbReference type="Pfam" id="PF22494"/>
    </source>
</evidence>
<dbReference type="Gene3D" id="3.60.10.10">
    <property type="entry name" value="Endonuclease/exonuclease/phosphatase"/>
    <property type="match status" value="1"/>
</dbReference>
<dbReference type="GO" id="GO:0003824">
    <property type="term" value="F:catalytic activity"/>
    <property type="evidence" value="ECO:0007669"/>
    <property type="project" value="InterPro"/>
</dbReference>
<proteinExistence type="predicted"/>
<dbReference type="InterPro" id="IPR005135">
    <property type="entry name" value="Endo/exonuclease/phosphatase"/>
</dbReference>
<dbReference type="InterPro" id="IPR055188">
    <property type="entry name" value="Choice_anch_I"/>
</dbReference>
<dbReference type="NCBIfam" id="NF038117">
    <property type="entry name" value="choice_anch_I"/>
    <property type="match status" value="1"/>
</dbReference>
<name>F5HRA6_APHHA</name>
<gene>
    <name evidence="3" type="primary">Ap-phoA2</name>
</gene>
<dbReference type="SUPFAM" id="SSF63825">
    <property type="entry name" value="YWTD domain"/>
    <property type="match status" value="1"/>
</dbReference>
<sequence length="1627" mass="173493">MATIFEIQNTTNSDGSFPEVGNTVTTQGIVTGVYDGGDRVFIQDGPGPWNGLFLFQPNADLEVGDEIEVEGEVEEFFGLTQIANGTVNVLSSGNDLPEAEVLPTGNVGQEQWESVFVRTEDVAVTDANPDGPDDDFGEFAIDDGSGSVRVDDLGDITFDPEGGENLEFLQGPLNFSFSNFKIEPRNNDDLGITISSGEQVPIYEIQGASHLSPFNGESVMTSGIVTAVDSIGFYLQDPNGDNNVATSDGIFVFTGFSSPPDVSVGDEVEVEGEISEFFPGGADTGNLSTTQIFNVSNITELSTGNDLPDATVIGEAGRTPPTENIEDDDFSQFQPDSDGIDFFESLEGMRVTAADAVAVGPTNRFGEIFTVVDGGENATGISDRGTLNISPDDFNPEKVQIDFNEALLANFEFPQVNVGSQLGDVTGVISYDFGNFQIHPTQEFNATDSDLEPETTEIEAGGEQFTIATYNVLNLDPKVEDVALVDDQDSDEVDDDVGEGQFDAIAQQITNNLNTPDIIALQEIQDNDGAEITEVSAADQTLQTLADAIADAGGPNYEFIDTPGLVPAFENEDGEIVRPTGGQPGGNIRNAFLYNPERVDLVEDSVEPLTDPQDQAQNEDNPFFGGRIPLSATFEFNGEQITLVNNHFSSKGGSSPIFGVEQPFEERQEEVEVNGSLDERTRQANAVKDYVDEILNENPNANVVALGDLNEFEFVSPVDEILGSSLNNLTDNFAENERYSFIFQGNSQSLDHILVSDNLKNGASEDIVHTNSEFADSASDHDPLVAGFTFPPKGSGEISLVELGRFETGVFDEGAAEIVAYDAGSERLFVVNSNASTIDILDVSDPSNPTALENSITIGDTNSAFNSVAVNNGIVAVAVENTNVADDSIQERGAVLFYDVDGNFLSIVQVGFLPDMVTFTPDGSKVLVANEGEPNDDYTVDPEGSISIIEISSGVENVTDNNVTEAGFGAFNNQQEALEDAGVRIFGPDATVAQDLEPEYITVNADSTTAYVSLQENNAFAVVDLNSGEVTDILPLGFKDHSLPENELDASDEDGINFQTIPSLGMYQPDSIASFEVDGESYIVTANEGDARDYDTFSEEVGLDDLLENELLDLDDDGNPDVLGDEVFPGETVEDLLAEDRLGELDFTSATGDTDDDGLIEQLYNYGGRSFSVFDESGNLIFDSGDDFEKIIADQIQQGILPEIAFNNDNDENEFDARSDAKGPEPEAIATGVIEGTPYAFIGLERIGGIMVYNLSDPTSPEFVQYINNRNFVDDNGDPISVQLEDESLNPAAGDLGPEGFDFISAEESPNGQPLLAVGNEISGSTTLYGINIANEEPENQPPVASADSLTTNQETVLSVNAENGVLANDSDPDGDTLTITAVNGDSNEVGNEIALESGALLTLNENGSFDYDPNGQFEDLDGGDTESDSFTYTVSDGNGNSDTATVTITINAPIISNTITILQENAPQVVPVSSGFFMDFAGTQDRSRTFNIEEGAGANNLDAGATINLTGTSSDFTYRRDGSTLEILDGNDNLTAEILASPNTTSAVNFDDGSTEVAVAGGEITFGGESFEDGEEIDGAITALTLQETDAGISELSASQINEPFPSSLIMEGETDFDTSDELSFI</sequence>